<evidence type="ECO:0000313" key="1">
    <source>
        <dbReference type="Proteomes" id="UP000504603"/>
    </source>
</evidence>
<dbReference type="GeneID" id="111023359"/>
<dbReference type="KEGG" id="mcha:111023359"/>
<gene>
    <name evidence="2" type="primary">LOC111023359</name>
</gene>
<keyword evidence="1" id="KW-1185">Reference proteome</keyword>
<sequence>MESSTSEASMEVQHQKIYALLDFVMECCRNHRLISRMVEPENSFVSIMKDAVLDSALIVDTLTVLSTNEDEIVNVPKEHVVLVDSLPKFHPPRKGFSAIRSFPPGCGTGAPRVRTQHGSKCLQNNSSRTKKRHWYGASTKVAKKLNAASYSGANPCKSWLQSPITSRTESEDHNLLEDTTRKATGNEDINIGGKFSRQFDDEKSEGGILVATGPESMEKRVVVQALTAAPNCPWRQSKRICKSKPTKRICEGEELQDL</sequence>
<name>A0A6J1DV21_MOMCH</name>
<proteinExistence type="predicted"/>
<dbReference type="Proteomes" id="UP000504603">
    <property type="component" value="Unplaced"/>
</dbReference>
<dbReference type="RefSeq" id="XP_022156471.1">
    <property type="nucleotide sequence ID" value="XM_022300779.1"/>
</dbReference>
<evidence type="ECO:0000313" key="2">
    <source>
        <dbReference type="RefSeq" id="XP_022156471.1"/>
    </source>
</evidence>
<organism evidence="1 2">
    <name type="scientific">Momordica charantia</name>
    <name type="common">Bitter gourd</name>
    <name type="synonym">Balsam pear</name>
    <dbReference type="NCBI Taxonomy" id="3673"/>
    <lineage>
        <taxon>Eukaryota</taxon>
        <taxon>Viridiplantae</taxon>
        <taxon>Streptophyta</taxon>
        <taxon>Embryophyta</taxon>
        <taxon>Tracheophyta</taxon>
        <taxon>Spermatophyta</taxon>
        <taxon>Magnoliopsida</taxon>
        <taxon>eudicotyledons</taxon>
        <taxon>Gunneridae</taxon>
        <taxon>Pentapetalae</taxon>
        <taxon>rosids</taxon>
        <taxon>fabids</taxon>
        <taxon>Cucurbitales</taxon>
        <taxon>Cucurbitaceae</taxon>
        <taxon>Momordiceae</taxon>
        <taxon>Momordica</taxon>
    </lineage>
</organism>
<dbReference type="OrthoDB" id="1669344at2759"/>
<reference evidence="2" key="1">
    <citation type="submission" date="2025-08" db="UniProtKB">
        <authorList>
            <consortium name="RefSeq"/>
        </authorList>
    </citation>
    <scope>IDENTIFICATION</scope>
    <source>
        <strain evidence="2">OHB3-1</strain>
    </source>
</reference>
<dbReference type="AlphaFoldDB" id="A0A6J1DV21"/>
<accession>A0A6J1DV21</accession>
<protein>
    <submittedName>
        <fullName evidence="2">Uncharacterized protein LOC111023359</fullName>
    </submittedName>
</protein>